<gene>
    <name evidence="2" type="ORF">PXEA_LOCUS37419</name>
</gene>
<sequence length="53" mass="5836">MQDELRCLPLPVPSTKRERDSNSGPKAVSFTNLRQATGSAQLPYKLAYLVVTS</sequence>
<name>A0A3S5AS82_9PLAT</name>
<proteinExistence type="predicted"/>
<dbReference type="AlphaFoldDB" id="A0A3S5AS82"/>
<dbReference type="EMBL" id="CAAALY010287669">
    <property type="protein sequence ID" value="VEL43979.1"/>
    <property type="molecule type" value="Genomic_DNA"/>
</dbReference>
<evidence type="ECO:0000256" key="1">
    <source>
        <dbReference type="SAM" id="MobiDB-lite"/>
    </source>
</evidence>
<evidence type="ECO:0000313" key="3">
    <source>
        <dbReference type="Proteomes" id="UP000784294"/>
    </source>
</evidence>
<organism evidence="2 3">
    <name type="scientific">Protopolystoma xenopodis</name>
    <dbReference type="NCBI Taxonomy" id="117903"/>
    <lineage>
        <taxon>Eukaryota</taxon>
        <taxon>Metazoa</taxon>
        <taxon>Spiralia</taxon>
        <taxon>Lophotrochozoa</taxon>
        <taxon>Platyhelminthes</taxon>
        <taxon>Monogenea</taxon>
        <taxon>Polyopisthocotylea</taxon>
        <taxon>Polystomatidea</taxon>
        <taxon>Polystomatidae</taxon>
        <taxon>Protopolystoma</taxon>
    </lineage>
</organism>
<evidence type="ECO:0000313" key="2">
    <source>
        <dbReference type="EMBL" id="VEL43979.1"/>
    </source>
</evidence>
<accession>A0A3S5AS82</accession>
<dbReference type="Proteomes" id="UP000784294">
    <property type="component" value="Unassembled WGS sequence"/>
</dbReference>
<protein>
    <submittedName>
        <fullName evidence="2">Uncharacterized protein</fullName>
    </submittedName>
</protein>
<comment type="caution">
    <text evidence="2">The sequence shown here is derived from an EMBL/GenBank/DDBJ whole genome shotgun (WGS) entry which is preliminary data.</text>
</comment>
<keyword evidence="3" id="KW-1185">Reference proteome</keyword>
<reference evidence="2" key="1">
    <citation type="submission" date="2018-11" db="EMBL/GenBank/DDBJ databases">
        <authorList>
            <consortium name="Pathogen Informatics"/>
        </authorList>
    </citation>
    <scope>NUCLEOTIDE SEQUENCE</scope>
</reference>
<feature type="region of interest" description="Disordered" evidence="1">
    <location>
        <begin position="1"/>
        <end position="30"/>
    </location>
</feature>